<dbReference type="EMBL" id="JAHRHJ020000003">
    <property type="protein sequence ID" value="KAH9321958.1"/>
    <property type="molecule type" value="Genomic_DNA"/>
</dbReference>
<sequence length="111" mass="12714">MSQIKFSVPIFEFLRIPEHRKRAFEYLGLKEDVITQIKNVNSMDVPPISVELEVPKALEDLGESPKVYLGTSLVESHLDVDPFYNTLIIKDQLVHNYMFKSGASCNMMPLK</sequence>
<comment type="caution">
    <text evidence="1">The sequence shown here is derived from an EMBL/GenBank/DDBJ whole genome shotgun (WGS) entry which is preliminary data.</text>
</comment>
<feature type="non-terminal residue" evidence="1">
    <location>
        <position position="111"/>
    </location>
</feature>
<dbReference type="AlphaFoldDB" id="A0AA38GHY2"/>
<dbReference type="Proteomes" id="UP000824469">
    <property type="component" value="Unassembled WGS sequence"/>
</dbReference>
<organism evidence="1 2">
    <name type="scientific">Taxus chinensis</name>
    <name type="common">Chinese yew</name>
    <name type="synonym">Taxus wallichiana var. chinensis</name>
    <dbReference type="NCBI Taxonomy" id="29808"/>
    <lineage>
        <taxon>Eukaryota</taxon>
        <taxon>Viridiplantae</taxon>
        <taxon>Streptophyta</taxon>
        <taxon>Embryophyta</taxon>
        <taxon>Tracheophyta</taxon>
        <taxon>Spermatophyta</taxon>
        <taxon>Pinopsida</taxon>
        <taxon>Pinidae</taxon>
        <taxon>Conifers II</taxon>
        <taxon>Cupressales</taxon>
        <taxon>Taxaceae</taxon>
        <taxon>Taxus</taxon>
    </lineage>
</organism>
<evidence type="ECO:0000313" key="1">
    <source>
        <dbReference type="EMBL" id="KAH9321958.1"/>
    </source>
</evidence>
<keyword evidence="2" id="KW-1185">Reference proteome</keyword>
<protein>
    <submittedName>
        <fullName evidence="1">Uncharacterized protein</fullName>
    </submittedName>
</protein>
<accession>A0AA38GHY2</accession>
<reference evidence="1 2" key="1">
    <citation type="journal article" date="2021" name="Nat. Plants">
        <title>The Taxus genome provides insights into paclitaxel biosynthesis.</title>
        <authorList>
            <person name="Xiong X."/>
            <person name="Gou J."/>
            <person name="Liao Q."/>
            <person name="Li Y."/>
            <person name="Zhou Q."/>
            <person name="Bi G."/>
            <person name="Li C."/>
            <person name="Du R."/>
            <person name="Wang X."/>
            <person name="Sun T."/>
            <person name="Guo L."/>
            <person name="Liang H."/>
            <person name="Lu P."/>
            <person name="Wu Y."/>
            <person name="Zhang Z."/>
            <person name="Ro D.K."/>
            <person name="Shang Y."/>
            <person name="Huang S."/>
            <person name="Yan J."/>
        </authorList>
    </citation>
    <scope>NUCLEOTIDE SEQUENCE [LARGE SCALE GENOMIC DNA]</scope>
    <source>
        <strain evidence="1">Ta-2019</strain>
    </source>
</reference>
<gene>
    <name evidence="1" type="ORF">KI387_016597</name>
</gene>
<evidence type="ECO:0000313" key="2">
    <source>
        <dbReference type="Proteomes" id="UP000824469"/>
    </source>
</evidence>
<name>A0AA38GHY2_TAXCH</name>
<proteinExistence type="predicted"/>